<evidence type="ECO:0000313" key="1">
    <source>
        <dbReference type="EMBL" id="QIA89125.1"/>
    </source>
</evidence>
<reference evidence="1 2" key="1">
    <citation type="journal article" date="2019" name="Nat. Med.">
        <title>Preventing dysbiosis of the neonatal mouse intestinal microbiome protects against late-onset sepsis.</title>
        <authorList>
            <person name="Singer J.R."/>
            <person name="Blosser E.G."/>
            <person name="Zindl C.L."/>
            <person name="Silberger D.J."/>
            <person name="Conlan S."/>
            <person name="Laufer V.A."/>
            <person name="DiToro D."/>
            <person name="Deming C."/>
            <person name="Kumar R."/>
            <person name="Morrow C.D."/>
            <person name="Segre J.A."/>
            <person name="Gray M.J."/>
            <person name="Randolph D.A."/>
            <person name="Weaver C.T."/>
        </authorList>
    </citation>
    <scope>NUCLEOTIDE SEQUENCE [LARGE SCALE GENOMIC DNA]</scope>
    <source>
        <strain evidence="1 2">V10</strain>
    </source>
</reference>
<dbReference type="EMBL" id="CP040852">
    <property type="protein sequence ID" value="QIA89125.1"/>
    <property type="molecule type" value="Genomic_DNA"/>
</dbReference>
<name>A0AAE6WGG6_9LACO</name>
<dbReference type="CDD" id="cd02440">
    <property type="entry name" value="AdoMet_MTases"/>
    <property type="match status" value="1"/>
</dbReference>
<dbReference type="Gene3D" id="3.40.50.150">
    <property type="entry name" value="Vaccinia Virus protein VP39"/>
    <property type="match status" value="1"/>
</dbReference>
<dbReference type="RefSeq" id="WP_135058345.1">
    <property type="nucleotide sequence ID" value="NZ_CP040852.1"/>
</dbReference>
<keyword evidence="1" id="KW-0489">Methyltransferase</keyword>
<accession>A0AAE6WGG6</accession>
<dbReference type="Pfam" id="PF08241">
    <property type="entry name" value="Methyltransf_11"/>
    <property type="match status" value="1"/>
</dbReference>
<dbReference type="GO" id="GO:0032259">
    <property type="term" value="P:methylation"/>
    <property type="evidence" value="ECO:0007669"/>
    <property type="project" value="UniProtKB-KW"/>
</dbReference>
<dbReference type="Proteomes" id="UP000463931">
    <property type="component" value="Chromosome"/>
</dbReference>
<dbReference type="InterPro" id="IPR029063">
    <property type="entry name" value="SAM-dependent_MTases_sf"/>
</dbReference>
<dbReference type="InterPro" id="IPR013216">
    <property type="entry name" value="Methyltransf_11"/>
</dbReference>
<dbReference type="SUPFAM" id="SSF53335">
    <property type="entry name" value="S-adenosyl-L-methionine-dependent methyltransferases"/>
    <property type="match status" value="1"/>
</dbReference>
<dbReference type="AlphaFoldDB" id="A0AAE6WGG6"/>
<gene>
    <name evidence="1" type="ORF">FEE40_02405</name>
</gene>
<dbReference type="GO" id="GO:0008757">
    <property type="term" value="F:S-adenosylmethionine-dependent methyltransferase activity"/>
    <property type="evidence" value="ECO:0007669"/>
    <property type="project" value="InterPro"/>
</dbReference>
<sequence>MDKSLIFDKLQKKSENLEIIENLYADDIFANYYHSIVDQDALLEDDIDEYKQFFDKKMAVLEVGSGTGRVFNPLFNEGYNIFGLEPAKEMAEHIAYEGRERIYKLTLQEIEKFPLKDIEVIIIPATSVSLFSHEEFFDFLKKVKETQPNIKKIIFDFLKEEFFEATSGTIQATYVNNEKFYSVNFFDKAKERVIYNLVSSQKIGVSVKYLYSYSVLEKIFESLDLSLNLVRELDNYAMVEGVFHE</sequence>
<evidence type="ECO:0000313" key="2">
    <source>
        <dbReference type="Proteomes" id="UP000463931"/>
    </source>
</evidence>
<proteinExistence type="predicted"/>
<organism evidence="1 2">
    <name type="scientific">Ligilactobacillus murinus</name>
    <dbReference type="NCBI Taxonomy" id="1622"/>
    <lineage>
        <taxon>Bacteria</taxon>
        <taxon>Bacillati</taxon>
        <taxon>Bacillota</taxon>
        <taxon>Bacilli</taxon>
        <taxon>Lactobacillales</taxon>
        <taxon>Lactobacillaceae</taxon>
        <taxon>Ligilactobacillus</taxon>
    </lineage>
</organism>
<protein>
    <submittedName>
        <fullName evidence="1">Class I SAM-dependent methyltransferase</fullName>
    </submittedName>
</protein>
<keyword evidence="1" id="KW-0808">Transferase</keyword>